<sequence length="114" mass="12712">MSNQHQVSCEKKSAKKTFQMLTKAYGDETLSRAHVFEWYKRFSGGRVRVEDDEPPGGPTSAITDQNIAEIRVKSYLKGTHFTSVEEVQAKPPEGPSKYLVPELLPTMAAPNSEV</sequence>
<proteinExistence type="predicted"/>
<evidence type="ECO:0000313" key="3">
    <source>
        <dbReference type="Proteomes" id="UP000887159"/>
    </source>
</evidence>
<gene>
    <name evidence="2" type="ORF">TNCV_1663891</name>
</gene>
<accession>A0A8X6VBS3</accession>
<dbReference type="Gene3D" id="1.10.10.1450">
    <property type="match status" value="1"/>
</dbReference>
<comment type="caution">
    <text evidence="2">The sequence shown here is derived from an EMBL/GenBank/DDBJ whole genome shotgun (WGS) entry which is preliminary data.</text>
</comment>
<reference evidence="2" key="1">
    <citation type="submission" date="2020-08" db="EMBL/GenBank/DDBJ databases">
        <title>Multicomponent nature underlies the extraordinary mechanical properties of spider dragline silk.</title>
        <authorList>
            <person name="Kono N."/>
            <person name="Nakamura H."/>
            <person name="Mori M."/>
            <person name="Yoshida Y."/>
            <person name="Ohtoshi R."/>
            <person name="Malay A.D."/>
            <person name="Moran D.A.P."/>
            <person name="Tomita M."/>
            <person name="Numata K."/>
            <person name="Arakawa K."/>
        </authorList>
    </citation>
    <scope>NUCLEOTIDE SEQUENCE</scope>
</reference>
<dbReference type="InterPro" id="IPR041426">
    <property type="entry name" value="Mos1_HTH"/>
</dbReference>
<dbReference type="Pfam" id="PF17906">
    <property type="entry name" value="HTH_48"/>
    <property type="match status" value="1"/>
</dbReference>
<keyword evidence="3" id="KW-1185">Reference proteome</keyword>
<dbReference type="Proteomes" id="UP000887159">
    <property type="component" value="Unassembled WGS sequence"/>
</dbReference>
<feature type="domain" description="Mos1 transposase HTH" evidence="1">
    <location>
        <begin position="11"/>
        <end position="45"/>
    </location>
</feature>
<dbReference type="AlphaFoldDB" id="A0A8X6VBS3"/>
<evidence type="ECO:0000313" key="2">
    <source>
        <dbReference type="EMBL" id="GFY00350.1"/>
    </source>
</evidence>
<name>A0A8X6VBS3_TRICX</name>
<evidence type="ECO:0000259" key="1">
    <source>
        <dbReference type="Pfam" id="PF17906"/>
    </source>
</evidence>
<dbReference type="EMBL" id="BMAU01021220">
    <property type="protein sequence ID" value="GFY00350.1"/>
    <property type="molecule type" value="Genomic_DNA"/>
</dbReference>
<protein>
    <recommendedName>
        <fullName evidence="1">Mos1 transposase HTH domain-containing protein</fullName>
    </recommendedName>
</protein>
<organism evidence="2 3">
    <name type="scientific">Trichonephila clavipes</name>
    <name type="common">Golden silk orbweaver</name>
    <name type="synonym">Nephila clavipes</name>
    <dbReference type="NCBI Taxonomy" id="2585209"/>
    <lineage>
        <taxon>Eukaryota</taxon>
        <taxon>Metazoa</taxon>
        <taxon>Ecdysozoa</taxon>
        <taxon>Arthropoda</taxon>
        <taxon>Chelicerata</taxon>
        <taxon>Arachnida</taxon>
        <taxon>Araneae</taxon>
        <taxon>Araneomorphae</taxon>
        <taxon>Entelegynae</taxon>
        <taxon>Araneoidea</taxon>
        <taxon>Nephilidae</taxon>
        <taxon>Trichonephila</taxon>
    </lineage>
</organism>